<reference evidence="1" key="1">
    <citation type="submission" date="2021-01" db="EMBL/GenBank/DDBJ databases">
        <title>Chromosome-level genome assembly of a human fungal pathogen reveals clustering of transcriptionally co-regulated genes.</title>
        <authorList>
            <person name="Voorhies M."/>
            <person name="Cohen S."/>
            <person name="Shea T.P."/>
            <person name="Petrus S."/>
            <person name="Munoz J.F."/>
            <person name="Poplawski S."/>
            <person name="Goldman W.E."/>
            <person name="Michael T."/>
            <person name="Cuomo C.A."/>
            <person name="Sil A."/>
            <person name="Beyhan S."/>
        </authorList>
    </citation>
    <scope>NUCLEOTIDE SEQUENCE</scope>
    <source>
        <strain evidence="1">WU24</strain>
    </source>
</reference>
<dbReference type="InterPro" id="IPR021842">
    <property type="entry name" value="DUF3435"/>
</dbReference>
<dbReference type="OrthoDB" id="4185537at2759"/>
<dbReference type="PANTHER" id="PTHR37535:SF3">
    <property type="entry name" value="FLUG DOMAIN-CONTAINING PROTEIN"/>
    <property type="match status" value="1"/>
</dbReference>
<evidence type="ECO:0000313" key="1">
    <source>
        <dbReference type="EMBL" id="QSS61732.1"/>
    </source>
</evidence>
<accession>A0A8A1MB66</accession>
<organism evidence="1 2">
    <name type="scientific">Ajellomyces capsulatus</name>
    <name type="common">Darling's disease fungus</name>
    <name type="synonym">Histoplasma capsulatum</name>
    <dbReference type="NCBI Taxonomy" id="5037"/>
    <lineage>
        <taxon>Eukaryota</taxon>
        <taxon>Fungi</taxon>
        <taxon>Dikarya</taxon>
        <taxon>Ascomycota</taxon>
        <taxon>Pezizomycotina</taxon>
        <taxon>Eurotiomycetes</taxon>
        <taxon>Eurotiomycetidae</taxon>
        <taxon>Onygenales</taxon>
        <taxon>Ajellomycetaceae</taxon>
        <taxon>Histoplasma</taxon>
    </lineage>
</organism>
<proteinExistence type="predicted"/>
<dbReference type="Proteomes" id="UP000663671">
    <property type="component" value="Chromosome 5"/>
</dbReference>
<dbReference type="EMBL" id="CP069111">
    <property type="protein sequence ID" value="QSS61732.1"/>
    <property type="molecule type" value="Genomic_DNA"/>
</dbReference>
<evidence type="ECO:0000313" key="2">
    <source>
        <dbReference type="Proteomes" id="UP000663671"/>
    </source>
</evidence>
<dbReference type="VEuPathDB" id="FungiDB:I7I51_03909"/>
<gene>
    <name evidence="1" type="ORF">I7I51_03909</name>
</gene>
<sequence>MLPKDLQKKLDERVARAASHGFTCETLYASKSLLRLLCRSNEDAADWALQDLTVKYDLPTKPRERFMVTSKDIGYLLRGLFGDDWHDYKHKRACVQTGSALALFAGSGSRAGAVMESSAYCNSNECLYYRRLVKLIEGPQHLTFNIKSGTDGQIKRWVTIDAEFLKGWRYRDDKDFLNADSKEPRPKNWFREHSILGMSFVFWVIVHGVADGAFKGLSMVADVLANEKGRPFFRMVTPEGPQWNKVLSFSSLRHNFSSLAQREGFKDRLRVHGICGGDANCIDSKASEATHSQAFDHQSHDTYIKNQSVLKSLDIQALFYDLEPDYDCRNMEQSMAHHRDPNAPQKLDAAAIAAFEERDEIKVINERIAYLASATAGKPQLHKQLTVKRTQLHNRKSKHLEAWKKDFIQN</sequence>
<protein>
    <submittedName>
        <fullName evidence="1">Uncharacterized protein</fullName>
    </submittedName>
</protein>
<dbReference type="PANTHER" id="PTHR37535">
    <property type="entry name" value="FLUG DOMAIN PROTEIN"/>
    <property type="match status" value="1"/>
</dbReference>
<dbReference type="Pfam" id="PF11917">
    <property type="entry name" value="DUF3435"/>
    <property type="match status" value="1"/>
</dbReference>
<dbReference type="AlphaFoldDB" id="A0A8A1MB66"/>
<name>A0A8A1MB66_AJECA</name>